<dbReference type="InterPro" id="IPR017975">
    <property type="entry name" value="Tubulin_CS"/>
</dbReference>
<dbReference type="GO" id="GO:0005874">
    <property type="term" value="C:microtubule"/>
    <property type="evidence" value="ECO:0007669"/>
    <property type="project" value="UniProtKB-KW"/>
</dbReference>
<keyword evidence="18" id="KW-1185">Reference proteome</keyword>
<dbReference type="PROSITE" id="PS00227">
    <property type="entry name" value="TUBULIN"/>
    <property type="match status" value="1"/>
</dbReference>
<dbReference type="SMART" id="SM00864">
    <property type="entry name" value="Tubulin"/>
    <property type="match status" value="1"/>
</dbReference>
<dbReference type="InParanoid" id="E0VG35"/>
<dbReference type="eggNOG" id="KOG1376">
    <property type="taxonomic scope" value="Eukaryota"/>
</dbReference>
<evidence type="ECO:0000313" key="17">
    <source>
        <dbReference type="EnsemblMetazoa" id="PHUM172580-PA"/>
    </source>
</evidence>
<evidence type="ECO:0000259" key="15">
    <source>
        <dbReference type="SMART" id="SM00865"/>
    </source>
</evidence>
<comment type="subcellular location">
    <subcellularLocation>
        <location evidence="2">Cytoplasm</location>
        <location evidence="2">Cytoskeleton</location>
    </subcellularLocation>
</comment>
<dbReference type="Pfam" id="PF03953">
    <property type="entry name" value="Tubulin_C"/>
    <property type="match status" value="1"/>
</dbReference>
<dbReference type="KEGG" id="phu:Phum_PHUM172580"/>
<proteinExistence type="inferred from homology"/>
<evidence type="ECO:0000256" key="13">
    <source>
        <dbReference type="RuleBase" id="RU000352"/>
    </source>
</evidence>
<gene>
    <name evidence="17" type="primary">8236734</name>
    <name evidence="16" type="ORF">Phum_PHUM172580</name>
</gene>
<dbReference type="CTD" id="8236734"/>
<accession>E0VG35</accession>
<evidence type="ECO:0000256" key="3">
    <source>
        <dbReference type="ARBA" id="ARBA00009636"/>
    </source>
</evidence>
<dbReference type="InterPro" id="IPR008280">
    <property type="entry name" value="Tub_FtsZ_C"/>
</dbReference>
<reference evidence="16" key="1">
    <citation type="submission" date="2007-04" db="EMBL/GenBank/DDBJ databases">
        <title>Annotation of Pediculus humanus corporis strain USDA.</title>
        <authorList>
            <person name="Kirkness E."/>
            <person name="Hannick L."/>
            <person name="Hass B."/>
            <person name="Bruggner R."/>
            <person name="Lawson D."/>
            <person name="Bidwell S."/>
            <person name="Joardar V."/>
            <person name="Caler E."/>
            <person name="Walenz B."/>
            <person name="Inman J."/>
            <person name="Schobel S."/>
            <person name="Galinsky K."/>
            <person name="Amedeo P."/>
            <person name="Strausberg R."/>
        </authorList>
    </citation>
    <scope>NUCLEOTIDE SEQUENCE</scope>
    <source>
        <strain evidence="16">USDA</strain>
    </source>
</reference>
<organism>
    <name type="scientific">Pediculus humanus subsp. corporis</name>
    <name type="common">Body louse</name>
    <dbReference type="NCBI Taxonomy" id="121224"/>
    <lineage>
        <taxon>Eukaryota</taxon>
        <taxon>Metazoa</taxon>
        <taxon>Ecdysozoa</taxon>
        <taxon>Arthropoda</taxon>
        <taxon>Hexapoda</taxon>
        <taxon>Insecta</taxon>
        <taxon>Pterygota</taxon>
        <taxon>Neoptera</taxon>
        <taxon>Paraneoptera</taxon>
        <taxon>Psocodea</taxon>
        <taxon>Troctomorpha</taxon>
        <taxon>Phthiraptera</taxon>
        <taxon>Anoplura</taxon>
        <taxon>Pediculidae</taxon>
        <taxon>Pediculus</taxon>
    </lineage>
</organism>
<dbReference type="InterPro" id="IPR018316">
    <property type="entry name" value="Tubulin/FtsZ_2-layer-sand-dom"/>
</dbReference>
<comment type="catalytic activity">
    <reaction evidence="12">
        <text>GTP + H2O = GDP + phosphate + H(+)</text>
        <dbReference type="Rhea" id="RHEA:19669"/>
        <dbReference type="ChEBI" id="CHEBI:15377"/>
        <dbReference type="ChEBI" id="CHEBI:15378"/>
        <dbReference type="ChEBI" id="CHEBI:37565"/>
        <dbReference type="ChEBI" id="CHEBI:43474"/>
        <dbReference type="ChEBI" id="CHEBI:58189"/>
    </reaction>
    <physiologicalReaction direction="left-to-right" evidence="12">
        <dbReference type="Rhea" id="RHEA:19670"/>
    </physiologicalReaction>
</comment>
<dbReference type="PRINTS" id="PR01162">
    <property type="entry name" value="ALPHATUBULIN"/>
</dbReference>
<dbReference type="FunFam" id="3.30.1330.20:FF:000001">
    <property type="entry name" value="Tubulin alpha chain"/>
    <property type="match status" value="1"/>
</dbReference>
<dbReference type="InterPro" id="IPR003008">
    <property type="entry name" value="Tubulin_FtsZ_GTPase"/>
</dbReference>
<comment type="subunit">
    <text evidence="13">Dimer of alpha and beta chains. A typical microtubule is a hollow water-filled tube with an outer diameter of 25 nm and an inner diameter of 15 nM. Alpha-beta heterodimers associate head-to-tail to form protofilaments running lengthwise along the microtubule wall with the beta-tubulin subunit facing the microtubule plus end conferring a structural polarity. Microtubules usually have 13 protofilaments but different protofilament numbers can be found in some organisms and specialized cells.</text>
</comment>
<dbReference type="Pfam" id="PF00091">
    <property type="entry name" value="Tubulin"/>
    <property type="match status" value="1"/>
</dbReference>
<dbReference type="GO" id="GO:0005737">
    <property type="term" value="C:cytoplasm"/>
    <property type="evidence" value="ECO:0007669"/>
    <property type="project" value="UniProtKB-ARBA"/>
</dbReference>
<dbReference type="SUPFAM" id="SSF52490">
    <property type="entry name" value="Tubulin nucleotide-binding domain-like"/>
    <property type="match status" value="1"/>
</dbReference>
<dbReference type="Gene3D" id="1.10.287.600">
    <property type="entry name" value="Helix hairpin bin"/>
    <property type="match status" value="1"/>
</dbReference>
<keyword evidence="7 13" id="KW-0547">Nucleotide-binding</keyword>
<evidence type="ECO:0000256" key="12">
    <source>
        <dbReference type="ARBA" id="ARBA00049117"/>
    </source>
</evidence>
<dbReference type="PANTHER" id="PTHR11588">
    <property type="entry name" value="TUBULIN"/>
    <property type="match status" value="1"/>
</dbReference>
<dbReference type="EMBL" id="AAZO01002003">
    <property type="status" value="NOT_ANNOTATED_CDS"/>
    <property type="molecule type" value="Genomic_DNA"/>
</dbReference>
<dbReference type="VEuPathDB" id="VectorBase:PHUM172580"/>
<dbReference type="PRINTS" id="PR01161">
    <property type="entry name" value="TUBULIN"/>
</dbReference>
<evidence type="ECO:0000256" key="9">
    <source>
        <dbReference type="ARBA" id="ARBA00022842"/>
    </source>
</evidence>
<dbReference type="Gene3D" id="3.30.1330.20">
    <property type="entry name" value="Tubulin/FtsZ, C-terminal domain"/>
    <property type="match status" value="1"/>
</dbReference>
<keyword evidence="6" id="KW-0479">Metal-binding</keyword>
<reference evidence="16" key="2">
    <citation type="submission" date="2007-04" db="EMBL/GenBank/DDBJ databases">
        <title>The genome of the human body louse.</title>
        <authorList>
            <consortium name="The Human Body Louse Genome Consortium"/>
            <person name="Kirkness E."/>
            <person name="Walenz B."/>
            <person name="Hass B."/>
            <person name="Bruggner R."/>
            <person name="Strausberg R."/>
        </authorList>
    </citation>
    <scope>NUCLEOTIDE SEQUENCE</scope>
    <source>
        <strain evidence="16">USDA</strain>
    </source>
</reference>
<dbReference type="CDD" id="cd02186">
    <property type="entry name" value="alpha_tubulin"/>
    <property type="match status" value="1"/>
</dbReference>
<keyword evidence="5 13" id="KW-0493">Microtubule</keyword>
<comment type="similarity">
    <text evidence="3 13">Belongs to the tubulin family.</text>
</comment>
<dbReference type="GO" id="GO:0007017">
    <property type="term" value="P:microtubule-based process"/>
    <property type="evidence" value="ECO:0007669"/>
    <property type="project" value="InterPro"/>
</dbReference>
<evidence type="ECO:0000256" key="11">
    <source>
        <dbReference type="ARBA" id="ARBA00023212"/>
    </source>
</evidence>
<dbReference type="Proteomes" id="UP000009046">
    <property type="component" value="Unassembled WGS sequence"/>
</dbReference>
<evidence type="ECO:0000256" key="5">
    <source>
        <dbReference type="ARBA" id="ARBA00022701"/>
    </source>
</evidence>
<dbReference type="GO" id="GO:0046872">
    <property type="term" value="F:metal ion binding"/>
    <property type="evidence" value="ECO:0007669"/>
    <property type="project" value="UniProtKB-KW"/>
</dbReference>
<dbReference type="SUPFAM" id="SSF55307">
    <property type="entry name" value="Tubulin C-terminal domain-like"/>
    <property type="match status" value="1"/>
</dbReference>
<keyword evidence="10 13" id="KW-0342">GTP-binding</keyword>
<feature type="domain" description="Tubulin/FtsZ GTPase" evidence="14">
    <location>
        <begin position="36"/>
        <end position="234"/>
    </location>
</feature>
<evidence type="ECO:0000256" key="4">
    <source>
        <dbReference type="ARBA" id="ARBA00022490"/>
    </source>
</evidence>
<dbReference type="SMART" id="SM00865">
    <property type="entry name" value="Tubulin_C"/>
    <property type="match status" value="1"/>
</dbReference>
<evidence type="ECO:0000256" key="2">
    <source>
        <dbReference type="ARBA" id="ARBA00004245"/>
    </source>
</evidence>
<dbReference type="InterPro" id="IPR037103">
    <property type="entry name" value="Tubulin/FtsZ-like_C"/>
</dbReference>
<dbReference type="GO" id="GO:0016787">
    <property type="term" value="F:hydrolase activity"/>
    <property type="evidence" value="ECO:0007669"/>
    <property type="project" value="UniProtKB-KW"/>
</dbReference>
<dbReference type="InterPro" id="IPR000217">
    <property type="entry name" value="Tubulin"/>
</dbReference>
<evidence type="ECO:0000256" key="7">
    <source>
        <dbReference type="ARBA" id="ARBA00022741"/>
    </source>
</evidence>
<keyword evidence="8" id="KW-0378">Hydrolase</keyword>
<keyword evidence="9" id="KW-0460">Magnesium</keyword>
<name>E0VG35_PEDHC</name>
<dbReference type="AlphaFoldDB" id="E0VG35"/>
<dbReference type="GeneID" id="8236734"/>
<dbReference type="GO" id="GO:0005525">
    <property type="term" value="F:GTP binding"/>
    <property type="evidence" value="ECO:0007669"/>
    <property type="project" value="UniProtKB-UniRule"/>
</dbReference>
<evidence type="ECO:0000256" key="6">
    <source>
        <dbReference type="ARBA" id="ARBA00022723"/>
    </source>
</evidence>
<evidence type="ECO:0000313" key="16">
    <source>
        <dbReference type="EMBL" id="EEB12341.1"/>
    </source>
</evidence>
<dbReference type="InterPro" id="IPR002452">
    <property type="entry name" value="Alpha_tubulin"/>
</dbReference>
<evidence type="ECO:0000256" key="10">
    <source>
        <dbReference type="ARBA" id="ARBA00023134"/>
    </source>
</evidence>
<dbReference type="OMA" id="HTEGREY"/>
<dbReference type="RefSeq" id="XP_002425079.1">
    <property type="nucleotide sequence ID" value="XM_002425034.1"/>
</dbReference>
<evidence type="ECO:0000259" key="14">
    <source>
        <dbReference type="SMART" id="SM00864"/>
    </source>
</evidence>
<dbReference type="InterPro" id="IPR023123">
    <property type="entry name" value="Tubulin_C"/>
</dbReference>
<protein>
    <recommendedName>
        <fullName evidence="13">Tubulin alpha chain</fullName>
    </recommendedName>
</protein>
<evidence type="ECO:0000256" key="1">
    <source>
        <dbReference type="ARBA" id="ARBA00001946"/>
    </source>
</evidence>
<feature type="domain" description="Tubulin/FtsZ 2-layer sandwich" evidence="15">
    <location>
        <begin position="236"/>
        <end position="381"/>
    </location>
</feature>
<reference evidence="17" key="3">
    <citation type="submission" date="2021-02" db="UniProtKB">
        <authorList>
            <consortium name="EnsemblMetazoa"/>
        </authorList>
    </citation>
    <scope>IDENTIFICATION</scope>
    <source>
        <strain evidence="17">USDA</strain>
    </source>
</reference>
<dbReference type="HOGENOM" id="CLU_015718_0_0_1"/>
<dbReference type="InterPro" id="IPR036525">
    <property type="entry name" value="Tubulin/FtsZ_GTPase_sf"/>
</dbReference>
<dbReference type="STRING" id="121224.E0VG35"/>
<comment type="function">
    <text evidence="13">Tubulin is the major constituent of microtubules, a cylinder consisting of laterally associated linear protofilaments composed of alpha- and beta-tubulin heterodimers. Microtubules grow by the addition of GTP-tubulin dimers to the microtubule end, where a stabilizing cap forms. Below the cap, tubulin dimers are in GDP-bound state, owing to GTPase activity of alpha-tubulin.</text>
</comment>
<dbReference type="EnsemblMetazoa" id="PHUM172580-RA">
    <property type="protein sequence ID" value="PHUM172580-PA"/>
    <property type="gene ID" value="PHUM172580"/>
</dbReference>
<keyword evidence="11" id="KW-0206">Cytoskeleton</keyword>
<evidence type="ECO:0000256" key="8">
    <source>
        <dbReference type="ARBA" id="ARBA00022801"/>
    </source>
</evidence>
<dbReference type="FunFam" id="3.40.50.1440:FF:000007">
    <property type="entry name" value="Tubulin alpha chain"/>
    <property type="match status" value="1"/>
</dbReference>
<dbReference type="EMBL" id="DS235131">
    <property type="protein sequence ID" value="EEB12341.1"/>
    <property type="molecule type" value="Genomic_DNA"/>
</dbReference>
<keyword evidence="4" id="KW-0963">Cytoplasm</keyword>
<dbReference type="GO" id="GO:0005200">
    <property type="term" value="F:structural constituent of cytoskeleton"/>
    <property type="evidence" value="ECO:0007669"/>
    <property type="project" value="InterPro"/>
</dbReference>
<comment type="cofactor">
    <cofactor evidence="1">
        <name>Mg(2+)</name>
        <dbReference type="ChEBI" id="CHEBI:18420"/>
    </cofactor>
</comment>
<sequence length="438" mass="49777">MGNTMWELFCIEHGISPDGFVMKNRENCKNLLGDSAQTFFSQAEEKMIPRLVMVDLEPTVLDSVRAGKYRSLYHPDQLISGKEDACSNFARGHDTVGKEMLDAAFGGIKKIAENCEGLQGFMMFHSCGGGTGSGFASLLMEKIVTEFSKKSHLEYVVYPAPQFSSSVVEPYNSVLSLHSTLQSDYSDCTFMIDNEALYDICQKKLCIERPTFSTLNRMLAQVVSSITASLRFTGMLNVDLSEYQVNLVPFPRLHFPLTTYAPITNQTKVFHEQLSIHDITCECFENSNQLVKCNIKNGTFIACCLLYRGDIVSNDIKSAIRSIRNRKTVDFVEWCPTGFKVGINFQPPSKFPHDEMARIQRAVCMLANTTAITEPWEKLGKKFDLMFNKKAFIHWYLNEGMEEEHFLESRTNFEMLQIDYKEVQKDMHPFLNAQSPEV</sequence>
<dbReference type="Gene3D" id="3.40.50.1440">
    <property type="entry name" value="Tubulin/FtsZ, GTPase domain"/>
    <property type="match status" value="1"/>
</dbReference>
<evidence type="ECO:0000313" key="18">
    <source>
        <dbReference type="Proteomes" id="UP000009046"/>
    </source>
</evidence>
<dbReference type="OrthoDB" id="1662883at2759"/>